<dbReference type="RefSeq" id="WP_341834571.1">
    <property type="nucleotide sequence ID" value="NZ_CP149822.1"/>
</dbReference>
<feature type="compositionally biased region" description="Basic residues" evidence="1">
    <location>
        <begin position="194"/>
        <end position="207"/>
    </location>
</feature>
<dbReference type="InterPro" id="IPR027961">
    <property type="entry name" value="DUF4442"/>
</dbReference>
<organism evidence="2 3">
    <name type="scientific">Chitinophaga pollutisoli</name>
    <dbReference type="NCBI Taxonomy" id="3133966"/>
    <lineage>
        <taxon>Bacteria</taxon>
        <taxon>Pseudomonadati</taxon>
        <taxon>Bacteroidota</taxon>
        <taxon>Chitinophagia</taxon>
        <taxon>Chitinophagales</taxon>
        <taxon>Chitinophagaceae</taxon>
        <taxon>Chitinophaga</taxon>
    </lineage>
</organism>
<dbReference type="Proteomes" id="UP001485459">
    <property type="component" value="Chromosome"/>
</dbReference>
<protein>
    <submittedName>
        <fullName evidence="2">DUF4442 domain-containing protein</fullName>
    </submittedName>
</protein>
<dbReference type="Gene3D" id="3.10.129.10">
    <property type="entry name" value="Hotdog Thioesterase"/>
    <property type="match status" value="1"/>
</dbReference>
<evidence type="ECO:0000313" key="3">
    <source>
        <dbReference type="Proteomes" id="UP001485459"/>
    </source>
</evidence>
<dbReference type="EMBL" id="CP149822">
    <property type="protein sequence ID" value="WZN39593.1"/>
    <property type="molecule type" value="Genomic_DNA"/>
</dbReference>
<reference evidence="3" key="1">
    <citation type="submission" date="2024-03" db="EMBL/GenBank/DDBJ databases">
        <title>Chitinophaga horti sp. nov., isolated from garden soil.</title>
        <authorList>
            <person name="Lee D.S."/>
            <person name="Han D.M."/>
            <person name="Baek J.H."/>
            <person name="Choi D.G."/>
            <person name="Jeon J.H."/>
            <person name="Jeon C.O."/>
        </authorList>
    </citation>
    <scope>NUCLEOTIDE SEQUENCE [LARGE SCALE GENOMIC DNA]</scope>
    <source>
        <strain evidence="3">GPA1</strain>
    </source>
</reference>
<gene>
    <name evidence="2" type="ORF">WJU16_16450</name>
</gene>
<dbReference type="Pfam" id="PF14539">
    <property type="entry name" value="DUF4442"/>
    <property type="match status" value="1"/>
</dbReference>
<feature type="region of interest" description="Disordered" evidence="1">
    <location>
        <begin position="164"/>
        <end position="207"/>
    </location>
</feature>
<evidence type="ECO:0000313" key="2">
    <source>
        <dbReference type="EMBL" id="WZN39593.1"/>
    </source>
</evidence>
<proteinExistence type="predicted"/>
<keyword evidence="3" id="KW-1185">Reference proteome</keyword>
<sequence>MATTRSASQFFNRVNNRFAFSLFLLYKLPSAWISGVRAGSASELSCTTSVPYRWLSQNPFRSTYFACLAMAAEMSSGILAMGHVYGATAKVSMLVTGMEGIFLKKAKNKTYFTCDEGAAIRDAIAQTIATGESVALTVEVTGRSKDSTEIARFRITWSFKKHHHENRISRSSTHGDGVEAPYHPEERTEDFIRLRHVPGHGPRNHRP</sequence>
<evidence type="ECO:0000256" key="1">
    <source>
        <dbReference type="SAM" id="MobiDB-lite"/>
    </source>
</evidence>
<dbReference type="SUPFAM" id="SSF54637">
    <property type="entry name" value="Thioesterase/thiol ester dehydrase-isomerase"/>
    <property type="match status" value="1"/>
</dbReference>
<dbReference type="InterPro" id="IPR029069">
    <property type="entry name" value="HotDog_dom_sf"/>
</dbReference>
<accession>A0ABZ2YJ20</accession>
<feature type="compositionally biased region" description="Basic and acidic residues" evidence="1">
    <location>
        <begin position="182"/>
        <end position="193"/>
    </location>
</feature>
<name>A0ABZ2YJ20_9BACT</name>